<dbReference type="Proteomes" id="UP001066276">
    <property type="component" value="Chromosome 9"/>
</dbReference>
<sequence>MDNLDTQHDIHEELVRHYTSLCQLATVAMPEDTASFLTTAQLPCVTQEQTMELEDPITPLEIQEAIQARVTGKTLGPDGLPTEFYKVYDLSLTPHLQAIYEEALQASHLPDSFCEALLI</sequence>
<organism evidence="1 2">
    <name type="scientific">Pleurodeles waltl</name>
    <name type="common">Iberian ribbed newt</name>
    <dbReference type="NCBI Taxonomy" id="8319"/>
    <lineage>
        <taxon>Eukaryota</taxon>
        <taxon>Metazoa</taxon>
        <taxon>Chordata</taxon>
        <taxon>Craniata</taxon>
        <taxon>Vertebrata</taxon>
        <taxon>Euteleostomi</taxon>
        <taxon>Amphibia</taxon>
        <taxon>Batrachia</taxon>
        <taxon>Caudata</taxon>
        <taxon>Salamandroidea</taxon>
        <taxon>Salamandridae</taxon>
        <taxon>Pleurodelinae</taxon>
        <taxon>Pleurodeles</taxon>
    </lineage>
</organism>
<name>A0AAV7MNE7_PLEWA</name>
<evidence type="ECO:0000313" key="1">
    <source>
        <dbReference type="EMBL" id="KAJ1105286.1"/>
    </source>
</evidence>
<comment type="caution">
    <text evidence="1">The sequence shown here is derived from an EMBL/GenBank/DDBJ whole genome shotgun (WGS) entry which is preliminary data.</text>
</comment>
<reference evidence="1" key="1">
    <citation type="journal article" date="2022" name="bioRxiv">
        <title>Sequencing and chromosome-scale assembly of the giantPleurodeles waltlgenome.</title>
        <authorList>
            <person name="Brown T."/>
            <person name="Elewa A."/>
            <person name="Iarovenko S."/>
            <person name="Subramanian E."/>
            <person name="Araus A.J."/>
            <person name="Petzold A."/>
            <person name="Susuki M."/>
            <person name="Suzuki K.-i.T."/>
            <person name="Hayashi T."/>
            <person name="Toyoda A."/>
            <person name="Oliveira C."/>
            <person name="Osipova E."/>
            <person name="Leigh N.D."/>
            <person name="Simon A."/>
            <person name="Yun M.H."/>
        </authorList>
    </citation>
    <scope>NUCLEOTIDE SEQUENCE</scope>
    <source>
        <strain evidence="1">20211129_DDA</strain>
        <tissue evidence="1">Liver</tissue>
    </source>
</reference>
<keyword evidence="2" id="KW-1185">Reference proteome</keyword>
<dbReference type="PANTHER" id="PTHR19446">
    <property type="entry name" value="REVERSE TRANSCRIPTASES"/>
    <property type="match status" value="1"/>
</dbReference>
<dbReference type="AlphaFoldDB" id="A0AAV7MNE7"/>
<evidence type="ECO:0000313" key="2">
    <source>
        <dbReference type="Proteomes" id="UP001066276"/>
    </source>
</evidence>
<dbReference type="EMBL" id="JANPWB010000013">
    <property type="protein sequence ID" value="KAJ1105286.1"/>
    <property type="molecule type" value="Genomic_DNA"/>
</dbReference>
<proteinExistence type="predicted"/>
<accession>A0AAV7MNE7</accession>
<gene>
    <name evidence="1" type="ORF">NDU88_002694</name>
</gene>
<protein>
    <submittedName>
        <fullName evidence="1">Uncharacterized protein</fullName>
    </submittedName>
</protein>